<dbReference type="PROSITE" id="PS51379">
    <property type="entry name" value="4FE4S_FER_2"/>
    <property type="match status" value="1"/>
</dbReference>
<evidence type="ECO:0000256" key="10">
    <source>
        <dbReference type="RuleBase" id="RU361237"/>
    </source>
</evidence>
<sequence length="253" mass="27689">MTKKMTLHLRIWRQPNAQTPGKFVTYTVRDVSPDMSLLELLDVLNEQLIKQGELPVEFDSDCREGICGTCGFLVNGVAHGPKRGRTACQQYLRDFKDGETITLEPFRAKAFPIIKDLVIDRSAFDRIMAAGGYISVNTGSAPDANSIPIPKEIAEQAFDAATCIGCGACVAACPNASASLFVSAKIAHLALLPQGQPERTRRVLRMVAQMDKEGFGDCSNHGECEAVCPKNISIKNIALMRREYLRALWAGKS</sequence>
<dbReference type="InterPro" id="IPR012675">
    <property type="entry name" value="Beta-grasp_dom_sf"/>
</dbReference>
<proteinExistence type="inferred from homology"/>
<dbReference type="CDD" id="cd00207">
    <property type="entry name" value="fer2"/>
    <property type="match status" value="1"/>
</dbReference>
<dbReference type="InterPro" id="IPR017900">
    <property type="entry name" value="4Fe4S_Fe_S_CS"/>
</dbReference>
<dbReference type="SUPFAM" id="SSF54292">
    <property type="entry name" value="2Fe-2S ferredoxin-like"/>
    <property type="match status" value="1"/>
</dbReference>
<dbReference type="Gene3D" id="1.10.1060.10">
    <property type="entry name" value="Alpha-helical ferredoxin"/>
    <property type="match status" value="1"/>
</dbReference>
<evidence type="ECO:0000259" key="11">
    <source>
        <dbReference type="PROSITE" id="PS51085"/>
    </source>
</evidence>
<dbReference type="NCBIfam" id="TIGR00384">
    <property type="entry name" value="dhsB"/>
    <property type="match status" value="1"/>
</dbReference>
<dbReference type="PANTHER" id="PTHR11921:SF41">
    <property type="entry name" value="SUCCINATE DEHYDROGENASE"/>
    <property type="match status" value="1"/>
</dbReference>
<dbReference type="GO" id="GO:0046872">
    <property type="term" value="F:metal ion binding"/>
    <property type="evidence" value="ECO:0007669"/>
    <property type="project" value="UniProtKB-KW"/>
</dbReference>
<dbReference type="InterPro" id="IPR017896">
    <property type="entry name" value="4Fe4S_Fe-S-bd"/>
</dbReference>
<dbReference type="InterPro" id="IPR004489">
    <property type="entry name" value="Succ_DH/fum_Rdtase_Fe-S"/>
</dbReference>
<dbReference type="PANTHER" id="PTHR11921">
    <property type="entry name" value="SUCCINATE DEHYDROGENASE IRON-SULFUR PROTEIN"/>
    <property type="match status" value="1"/>
</dbReference>
<dbReference type="PROSITE" id="PS51085">
    <property type="entry name" value="2FE2S_FER_2"/>
    <property type="match status" value="1"/>
</dbReference>
<name>H5SMK6_9BACT</name>
<keyword evidence="4 10" id="KW-0001">2Fe-2S</keyword>
<reference evidence="13" key="2">
    <citation type="journal article" date="2012" name="PLoS ONE">
        <title>A Deeply Branching Thermophilic Bacterium with an Ancient Acetyl-CoA Pathway Dominates a Subsurface Ecosystem.</title>
        <authorList>
            <person name="Takami H."/>
            <person name="Noguchi H."/>
            <person name="Takaki Y."/>
            <person name="Uchiyama I."/>
            <person name="Toyoda A."/>
            <person name="Nishi S."/>
            <person name="Chee G.-J."/>
            <person name="Arai W."/>
            <person name="Nunoura T."/>
            <person name="Itoh T."/>
            <person name="Hattori M."/>
            <person name="Takai K."/>
        </authorList>
    </citation>
    <scope>NUCLEOTIDE SEQUENCE</scope>
</reference>
<dbReference type="InterPro" id="IPR036010">
    <property type="entry name" value="2Fe-2S_ferredoxin-like_sf"/>
</dbReference>
<dbReference type="EC" id="1.3.5.1" evidence="10"/>
<dbReference type="EMBL" id="AP011775">
    <property type="protein sequence ID" value="BAL57392.1"/>
    <property type="molecule type" value="Genomic_DNA"/>
</dbReference>
<dbReference type="GO" id="GO:0006099">
    <property type="term" value="P:tricarboxylic acid cycle"/>
    <property type="evidence" value="ECO:0007669"/>
    <property type="project" value="UniProtKB-KW"/>
</dbReference>
<comment type="similarity">
    <text evidence="1 10">Belongs to the succinate dehydrogenase/fumarate reductase iron-sulfur protein family.</text>
</comment>
<dbReference type="PROSITE" id="PS00197">
    <property type="entry name" value="2FE2S_FER_1"/>
    <property type="match status" value="1"/>
</dbReference>
<dbReference type="GO" id="GO:0009055">
    <property type="term" value="F:electron transfer activity"/>
    <property type="evidence" value="ECO:0007669"/>
    <property type="project" value="InterPro"/>
</dbReference>
<evidence type="ECO:0000256" key="7">
    <source>
        <dbReference type="ARBA" id="ARBA00023004"/>
    </source>
</evidence>
<comment type="cofactor">
    <cofactor evidence="10">
        <name>[3Fe-4S] cluster</name>
        <dbReference type="ChEBI" id="CHEBI:21137"/>
    </cofactor>
    <text evidence="10">Binds 1 [3Fe-4S] cluster.</text>
</comment>
<protein>
    <recommendedName>
        <fullName evidence="10">Fumarate reductase iron-sulfur subunit</fullName>
        <ecNumber evidence="10">1.3.5.1</ecNumber>
    </recommendedName>
</protein>
<comment type="catalytic activity">
    <reaction evidence="10">
        <text>a menaquinone + succinate = a menaquinol + fumarate</text>
        <dbReference type="Rhea" id="RHEA:27834"/>
        <dbReference type="Rhea" id="RHEA-COMP:9537"/>
        <dbReference type="Rhea" id="RHEA-COMP:9539"/>
        <dbReference type="ChEBI" id="CHEBI:16374"/>
        <dbReference type="ChEBI" id="CHEBI:18151"/>
        <dbReference type="ChEBI" id="CHEBI:29806"/>
        <dbReference type="ChEBI" id="CHEBI:30031"/>
        <dbReference type="EC" id="1.3.5.1"/>
    </reaction>
</comment>
<keyword evidence="7 10" id="KW-0408">Iron</keyword>
<dbReference type="InterPro" id="IPR025192">
    <property type="entry name" value="Succ_DH/fum_Rdtase_N"/>
</dbReference>
<dbReference type="GO" id="GO:0051539">
    <property type="term" value="F:4 iron, 4 sulfur cluster binding"/>
    <property type="evidence" value="ECO:0007669"/>
    <property type="project" value="UniProtKB-KW"/>
</dbReference>
<comment type="cofactor">
    <cofactor evidence="10">
        <name>[4Fe-4S] cluster</name>
        <dbReference type="ChEBI" id="CHEBI:49883"/>
    </cofactor>
    <text evidence="10">Binds 1 [4Fe-4S] cluster.</text>
</comment>
<evidence type="ECO:0000256" key="8">
    <source>
        <dbReference type="ARBA" id="ARBA00023014"/>
    </source>
</evidence>
<evidence type="ECO:0000256" key="6">
    <source>
        <dbReference type="ARBA" id="ARBA00023002"/>
    </source>
</evidence>
<evidence type="ECO:0000256" key="5">
    <source>
        <dbReference type="ARBA" id="ARBA00022723"/>
    </source>
</evidence>
<keyword evidence="5 10" id="KW-0479">Metal-binding</keyword>
<feature type="domain" description="4Fe-4S ferredoxin-type" evidence="12">
    <location>
        <begin position="154"/>
        <end position="183"/>
    </location>
</feature>
<evidence type="ECO:0000313" key="13">
    <source>
        <dbReference type="EMBL" id="BAL57392.1"/>
    </source>
</evidence>
<dbReference type="InterPro" id="IPR050573">
    <property type="entry name" value="SDH/FRD_Iron-Sulfur"/>
</dbReference>
<dbReference type="NCBIfam" id="NF005746">
    <property type="entry name" value="PRK07570.1"/>
    <property type="match status" value="1"/>
</dbReference>
<keyword evidence="2 10" id="KW-0004">4Fe-4S</keyword>
<reference evidence="13" key="1">
    <citation type="journal article" date="2005" name="Environ. Microbiol.">
        <title>Genetic and functional properties of uncultivated thermophilic crenarchaeotes from a subsurface gold mine as revealed by analysis of genome fragments.</title>
        <authorList>
            <person name="Nunoura T."/>
            <person name="Hirayama H."/>
            <person name="Takami H."/>
            <person name="Oida H."/>
            <person name="Nishi S."/>
            <person name="Shimamura S."/>
            <person name="Suzuki Y."/>
            <person name="Inagaki F."/>
            <person name="Takai K."/>
            <person name="Nealson K.H."/>
            <person name="Horikoshi K."/>
        </authorList>
    </citation>
    <scope>NUCLEOTIDE SEQUENCE</scope>
</reference>
<accession>H5SMK6</accession>
<evidence type="ECO:0000256" key="2">
    <source>
        <dbReference type="ARBA" id="ARBA00022485"/>
    </source>
</evidence>
<dbReference type="AlphaFoldDB" id="H5SMK6"/>
<dbReference type="GO" id="GO:0008177">
    <property type="term" value="F:succinate dehydrogenase (quinone) activity"/>
    <property type="evidence" value="ECO:0007669"/>
    <property type="project" value="UniProtKB-EC"/>
</dbReference>
<dbReference type="SUPFAM" id="SSF46548">
    <property type="entry name" value="alpha-helical ferredoxin"/>
    <property type="match status" value="1"/>
</dbReference>
<gene>
    <name evidence="13" type="ORF">HGMM_F50D11C01</name>
</gene>
<dbReference type="InterPro" id="IPR006058">
    <property type="entry name" value="2Fe2S_fd_BS"/>
</dbReference>
<dbReference type="GO" id="GO:0022904">
    <property type="term" value="P:respiratory electron transport chain"/>
    <property type="evidence" value="ECO:0007669"/>
    <property type="project" value="TreeGrafter"/>
</dbReference>
<keyword evidence="8 10" id="KW-0411">Iron-sulfur</keyword>
<feature type="domain" description="2Fe-2S ferredoxin-type" evidence="11">
    <location>
        <begin position="22"/>
        <end position="107"/>
    </location>
</feature>
<evidence type="ECO:0000256" key="3">
    <source>
        <dbReference type="ARBA" id="ARBA00022532"/>
    </source>
</evidence>
<keyword evidence="9 10" id="KW-0003">3Fe-4S</keyword>
<keyword evidence="3" id="KW-0816">Tricarboxylic acid cycle</keyword>
<evidence type="ECO:0000256" key="9">
    <source>
        <dbReference type="ARBA" id="ARBA00023291"/>
    </source>
</evidence>
<dbReference type="Pfam" id="PF13183">
    <property type="entry name" value="Fer4_8"/>
    <property type="match status" value="1"/>
</dbReference>
<dbReference type="PROSITE" id="PS00198">
    <property type="entry name" value="4FE4S_FER_1"/>
    <property type="match status" value="1"/>
</dbReference>
<dbReference type="InterPro" id="IPR001041">
    <property type="entry name" value="2Fe-2S_ferredoxin-type"/>
</dbReference>
<evidence type="ECO:0000256" key="1">
    <source>
        <dbReference type="ARBA" id="ARBA00009433"/>
    </source>
</evidence>
<dbReference type="Pfam" id="PF13085">
    <property type="entry name" value="Fer2_3"/>
    <property type="match status" value="1"/>
</dbReference>
<comment type="cofactor">
    <cofactor evidence="10">
        <name>[2Fe-2S] cluster</name>
        <dbReference type="ChEBI" id="CHEBI:190135"/>
    </cofactor>
    <text evidence="10">Binds 1 [2Fe-2S] cluster.</text>
</comment>
<evidence type="ECO:0000259" key="12">
    <source>
        <dbReference type="PROSITE" id="PS51379"/>
    </source>
</evidence>
<dbReference type="InterPro" id="IPR009051">
    <property type="entry name" value="Helical_ferredxn"/>
</dbReference>
<dbReference type="GO" id="GO:0051538">
    <property type="term" value="F:3 iron, 4 sulfur cluster binding"/>
    <property type="evidence" value="ECO:0007669"/>
    <property type="project" value="UniProtKB-KW"/>
</dbReference>
<organism evidence="13">
    <name type="scientific">uncultured Acetothermia bacterium</name>
    <dbReference type="NCBI Taxonomy" id="236499"/>
    <lineage>
        <taxon>Bacteria</taxon>
        <taxon>Candidatus Bipolaricaulota</taxon>
        <taxon>environmental samples</taxon>
    </lineage>
</organism>
<dbReference type="Gene3D" id="3.10.20.30">
    <property type="match status" value="1"/>
</dbReference>
<evidence type="ECO:0000256" key="4">
    <source>
        <dbReference type="ARBA" id="ARBA00022714"/>
    </source>
</evidence>
<keyword evidence="6" id="KW-0560">Oxidoreductase</keyword>
<dbReference type="GO" id="GO:0051537">
    <property type="term" value="F:2 iron, 2 sulfur cluster binding"/>
    <property type="evidence" value="ECO:0007669"/>
    <property type="project" value="UniProtKB-KW"/>
</dbReference>